<evidence type="ECO:0000256" key="2">
    <source>
        <dbReference type="PIRSR" id="PIRSR005962-1"/>
    </source>
</evidence>
<feature type="domain" description="Peptidase M20 dimerisation" evidence="3">
    <location>
        <begin position="183"/>
        <end position="277"/>
    </location>
</feature>
<dbReference type="GO" id="GO:0019877">
    <property type="term" value="P:diaminopimelate biosynthetic process"/>
    <property type="evidence" value="ECO:0007669"/>
    <property type="project" value="UniProtKB-ARBA"/>
</dbReference>
<feature type="binding site" evidence="2">
    <location>
        <position position="101"/>
    </location>
    <ligand>
        <name>Mn(2+)</name>
        <dbReference type="ChEBI" id="CHEBI:29035"/>
        <label>2</label>
    </ligand>
</feature>
<keyword evidence="2" id="KW-0464">Manganese</keyword>
<organism evidence="4 5">
    <name type="scientific">Bacillus benzoevorans</name>
    <dbReference type="NCBI Taxonomy" id="1456"/>
    <lineage>
        <taxon>Bacteria</taxon>
        <taxon>Bacillati</taxon>
        <taxon>Bacillota</taxon>
        <taxon>Bacilli</taxon>
        <taxon>Bacillales</taxon>
        <taxon>Bacillaceae</taxon>
        <taxon>Bacillus</taxon>
    </lineage>
</organism>
<feature type="binding site" evidence="2">
    <location>
        <position position="351"/>
    </location>
    <ligand>
        <name>Mn(2+)</name>
        <dbReference type="ChEBI" id="CHEBI:29035"/>
        <label>2</label>
    </ligand>
</feature>
<name>A0A7X0HU19_9BACI</name>
<dbReference type="FunFam" id="3.30.70.360:FF:000001">
    <property type="entry name" value="N-acetyldiaminopimelate deacetylase"/>
    <property type="match status" value="1"/>
</dbReference>
<dbReference type="GO" id="GO:0050118">
    <property type="term" value="F:N-acetyldiaminopimelate deacetylase activity"/>
    <property type="evidence" value="ECO:0007669"/>
    <property type="project" value="UniProtKB-ARBA"/>
</dbReference>
<dbReference type="InterPro" id="IPR011650">
    <property type="entry name" value="Peptidase_M20_dimer"/>
</dbReference>
<dbReference type="InterPro" id="IPR002933">
    <property type="entry name" value="Peptidase_M20"/>
</dbReference>
<keyword evidence="2" id="KW-0479">Metal-binding</keyword>
<dbReference type="NCBIfam" id="TIGR01891">
    <property type="entry name" value="amidohydrolases"/>
    <property type="match status" value="1"/>
</dbReference>
<feature type="binding site" evidence="2">
    <location>
        <position position="159"/>
    </location>
    <ligand>
        <name>Mn(2+)</name>
        <dbReference type="ChEBI" id="CHEBI:29035"/>
        <label>2</label>
    </ligand>
</feature>
<gene>
    <name evidence="4" type="ORF">HNR53_003522</name>
</gene>
<reference evidence="4 5" key="1">
    <citation type="submission" date="2020-08" db="EMBL/GenBank/DDBJ databases">
        <title>Genomic Encyclopedia of Type Strains, Phase IV (KMG-IV): sequencing the most valuable type-strain genomes for metagenomic binning, comparative biology and taxonomic classification.</title>
        <authorList>
            <person name="Goeker M."/>
        </authorList>
    </citation>
    <scope>NUCLEOTIDE SEQUENCE [LARGE SCALE GENOMIC DNA]</scope>
    <source>
        <strain evidence="4 5">DSM 5391</strain>
    </source>
</reference>
<dbReference type="GO" id="GO:0046872">
    <property type="term" value="F:metal ion binding"/>
    <property type="evidence" value="ECO:0007669"/>
    <property type="project" value="UniProtKB-KW"/>
</dbReference>
<accession>A0A7X0HU19</accession>
<dbReference type="SUPFAM" id="SSF53187">
    <property type="entry name" value="Zn-dependent exopeptidases"/>
    <property type="match status" value="1"/>
</dbReference>
<dbReference type="RefSeq" id="WP_184528246.1">
    <property type="nucleotide sequence ID" value="NZ_JACHGK010000014.1"/>
</dbReference>
<keyword evidence="1 4" id="KW-0378">Hydrolase</keyword>
<dbReference type="Gene3D" id="3.40.630.10">
    <property type="entry name" value="Zn peptidases"/>
    <property type="match status" value="1"/>
</dbReference>
<comment type="cofactor">
    <cofactor evidence="2">
        <name>Mn(2+)</name>
        <dbReference type="ChEBI" id="CHEBI:29035"/>
    </cofactor>
    <text evidence="2">The Mn(2+) ion enhances activity.</text>
</comment>
<protein>
    <submittedName>
        <fullName evidence="4">Amidohydrolase</fullName>
        <ecNumber evidence="4">3.5.1.-</ecNumber>
    </submittedName>
</protein>
<dbReference type="Pfam" id="PF07687">
    <property type="entry name" value="M20_dimer"/>
    <property type="match status" value="1"/>
</dbReference>
<proteinExistence type="predicted"/>
<feature type="binding site" evidence="2">
    <location>
        <position position="135"/>
    </location>
    <ligand>
        <name>Mn(2+)</name>
        <dbReference type="ChEBI" id="CHEBI:29035"/>
        <label>2</label>
    </ligand>
</feature>
<evidence type="ECO:0000313" key="4">
    <source>
        <dbReference type="EMBL" id="MBB6446857.1"/>
    </source>
</evidence>
<dbReference type="PIRSF" id="PIRSF005962">
    <property type="entry name" value="Pept_M20D_amidohydro"/>
    <property type="match status" value="1"/>
</dbReference>
<dbReference type="InterPro" id="IPR036264">
    <property type="entry name" value="Bact_exopeptidase_dim_dom"/>
</dbReference>
<dbReference type="EC" id="3.5.1.-" evidence="4"/>
<dbReference type="AlphaFoldDB" id="A0A7X0HU19"/>
<dbReference type="Gene3D" id="3.30.70.360">
    <property type="match status" value="1"/>
</dbReference>
<comment type="caution">
    <text evidence="4">The sequence shown here is derived from an EMBL/GenBank/DDBJ whole genome shotgun (WGS) entry which is preliminary data.</text>
</comment>
<dbReference type="PANTHER" id="PTHR11014:SF63">
    <property type="entry name" value="METALLOPEPTIDASE, PUTATIVE (AFU_ORTHOLOGUE AFUA_6G09600)-RELATED"/>
    <property type="match status" value="1"/>
</dbReference>
<dbReference type="Proteomes" id="UP000531594">
    <property type="component" value="Unassembled WGS sequence"/>
</dbReference>
<evidence type="ECO:0000313" key="5">
    <source>
        <dbReference type="Proteomes" id="UP000531594"/>
    </source>
</evidence>
<dbReference type="SUPFAM" id="SSF55031">
    <property type="entry name" value="Bacterial exopeptidase dimerisation domain"/>
    <property type="match status" value="1"/>
</dbReference>
<dbReference type="PANTHER" id="PTHR11014">
    <property type="entry name" value="PEPTIDASE M20 FAMILY MEMBER"/>
    <property type="match status" value="1"/>
</dbReference>
<feature type="binding site" evidence="2">
    <location>
        <position position="99"/>
    </location>
    <ligand>
        <name>Mn(2+)</name>
        <dbReference type="ChEBI" id="CHEBI:29035"/>
        <label>2</label>
    </ligand>
</feature>
<dbReference type="InterPro" id="IPR017439">
    <property type="entry name" value="Amidohydrolase"/>
</dbReference>
<sequence>MFQVSDELLQELTEKRRYLHEHPELGFEEVHTTEMLKSWLAEKGIPVLPFALKTGVVAEIKGNQEGPTIALRADIDALPIKEETEVSFQSKKEGCMHACGHDFHTVSILGAAILLHEQKEQLKGNVRIIFQPAEEIAQGAKHLVENGVLEGVQAIFGMHNKPDLPVGTIGVKSEGLMASVDKFDITFHGVGGHAGIPHNAIDPIVMASQYVTAVQSIVSRRMDLFHNAVVSITSIHGGNTWNVIPDKVVLQGTVRTFQEEAREVIPGLMKQMAESTAQGYGGTAQFHWDAYMPVVYNDAAFEKIIRTTAEEIGYMAVDAEPSAAGEDFAFYQKFTPGFFVWMGVDGPREWHHPKFDLKEEAIKVAAEFFAALALNVLEQQQ</sequence>
<evidence type="ECO:0000259" key="3">
    <source>
        <dbReference type="Pfam" id="PF07687"/>
    </source>
</evidence>
<evidence type="ECO:0000256" key="1">
    <source>
        <dbReference type="ARBA" id="ARBA00022801"/>
    </source>
</evidence>
<dbReference type="Pfam" id="PF01546">
    <property type="entry name" value="Peptidase_M20"/>
    <property type="match status" value="1"/>
</dbReference>
<keyword evidence="5" id="KW-1185">Reference proteome</keyword>
<dbReference type="EMBL" id="JACHGK010000014">
    <property type="protein sequence ID" value="MBB6446857.1"/>
    <property type="molecule type" value="Genomic_DNA"/>
</dbReference>